<evidence type="ECO:0000313" key="2">
    <source>
        <dbReference type="EMBL" id="KAI5328269.1"/>
    </source>
</evidence>
<dbReference type="PANTHER" id="PTHR47150">
    <property type="entry name" value="OS12G0169200 PROTEIN"/>
    <property type="match status" value="1"/>
</dbReference>
<reference evidence="2 3" key="1">
    <citation type="journal article" date="2022" name="G3 (Bethesda)">
        <title>Whole-genome sequence and methylome profiling of the almond [Prunus dulcis (Mill.) D.A. Webb] cultivar 'Nonpareil'.</title>
        <authorList>
            <person name="D'Amico-Willman K.M."/>
            <person name="Ouma W.Z."/>
            <person name="Meulia T."/>
            <person name="Sideli G.M."/>
            <person name="Gradziel T.M."/>
            <person name="Fresnedo-Ramirez J."/>
        </authorList>
    </citation>
    <scope>NUCLEOTIDE SEQUENCE [LARGE SCALE GENOMIC DNA]</scope>
    <source>
        <strain evidence="2">Clone GOH B32 T37-40</strain>
    </source>
</reference>
<evidence type="ECO:0000313" key="3">
    <source>
        <dbReference type="Proteomes" id="UP001054821"/>
    </source>
</evidence>
<keyword evidence="3" id="KW-1185">Reference proteome</keyword>
<evidence type="ECO:0000256" key="1">
    <source>
        <dbReference type="SAM" id="MobiDB-lite"/>
    </source>
</evidence>
<dbReference type="PANTHER" id="PTHR47150:SF5">
    <property type="entry name" value="OS07G0546750 PROTEIN"/>
    <property type="match status" value="1"/>
</dbReference>
<dbReference type="Pfam" id="PF04827">
    <property type="entry name" value="Plant_tran"/>
    <property type="match status" value="1"/>
</dbReference>
<feature type="region of interest" description="Disordered" evidence="1">
    <location>
        <begin position="1"/>
        <end position="31"/>
    </location>
</feature>
<sequence length="374" mass="43457">MPHMQEVLERQERETRERKRRRAASKRAQRELDEQLGIAVALLEEENQSRRGSREGRGPNVDRHRHSRVMHDICNYDKYFVQKRNCAGNLGLLPEQKFTAMIRMLACVSSVDQVDEIARMRKSTVLESLVQFCDAVETLYTRDYLSRPTPRELQRILQKAESRGFPCMIGSIDCMHWQWKNYPTAWQGDYGNRKGHKSIILEAVAGFDTWVWHAFFGVAGSQNDLNVLGQSPVFNDVLRGEAPNITYEINNTIYQNVYYLADGIYPRWTTFVKTIPYPRFHKQNFFAHYQEGYRKDVERCFGILQARWAIIRDAARLFDEKVAGVVFVSAATIVMTLDWASLRESCDTWWLMFYLSFDDDGSSDASGSCWDVVV</sequence>
<proteinExistence type="predicted"/>
<evidence type="ECO:0008006" key="4">
    <source>
        <dbReference type="Google" id="ProtNLM"/>
    </source>
</evidence>
<feature type="compositionally biased region" description="Basic residues" evidence="1">
    <location>
        <begin position="18"/>
        <end position="27"/>
    </location>
</feature>
<organism evidence="2 3">
    <name type="scientific">Prunus dulcis</name>
    <name type="common">Almond</name>
    <name type="synonym">Amygdalus dulcis</name>
    <dbReference type="NCBI Taxonomy" id="3755"/>
    <lineage>
        <taxon>Eukaryota</taxon>
        <taxon>Viridiplantae</taxon>
        <taxon>Streptophyta</taxon>
        <taxon>Embryophyta</taxon>
        <taxon>Tracheophyta</taxon>
        <taxon>Spermatophyta</taxon>
        <taxon>Magnoliopsida</taxon>
        <taxon>eudicotyledons</taxon>
        <taxon>Gunneridae</taxon>
        <taxon>Pentapetalae</taxon>
        <taxon>rosids</taxon>
        <taxon>fabids</taxon>
        <taxon>Rosales</taxon>
        <taxon>Rosaceae</taxon>
        <taxon>Amygdaloideae</taxon>
        <taxon>Amygdaleae</taxon>
        <taxon>Prunus</taxon>
    </lineage>
</organism>
<dbReference type="AlphaFoldDB" id="A0AAD4Z0N8"/>
<feature type="compositionally biased region" description="Basic and acidic residues" evidence="1">
    <location>
        <begin position="1"/>
        <end position="17"/>
    </location>
</feature>
<dbReference type="InterPro" id="IPR006912">
    <property type="entry name" value="Harbinger_derived_prot"/>
</dbReference>
<protein>
    <recommendedName>
        <fullName evidence="4">Protein ALP1-like</fullName>
    </recommendedName>
</protein>
<accession>A0AAD4Z0N8</accession>
<name>A0AAD4Z0N8_PRUDU</name>
<comment type="caution">
    <text evidence="2">The sequence shown here is derived from an EMBL/GenBank/DDBJ whole genome shotgun (WGS) entry which is preliminary data.</text>
</comment>
<dbReference type="EMBL" id="JAJFAZ020000005">
    <property type="protein sequence ID" value="KAI5328269.1"/>
    <property type="molecule type" value="Genomic_DNA"/>
</dbReference>
<dbReference type="Proteomes" id="UP001054821">
    <property type="component" value="Chromosome 5"/>
</dbReference>
<gene>
    <name evidence="2" type="ORF">L3X38_027666</name>
</gene>